<protein>
    <submittedName>
        <fullName evidence="2">Uncharacterized protein</fullName>
    </submittedName>
</protein>
<name>A0ABD0PW19_CIRMR</name>
<dbReference type="EMBL" id="JAMKFB020000013">
    <property type="protein sequence ID" value="KAL0178117.1"/>
    <property type="molecule type" value="Genomic_DNA"/>
</dbReference>
<feature type="compositionally biased region" description="Pro residues" evidence="1">
    <location>
        <begin position="56"/>
        <end position="68"/>
    </location>
</feature>
<feature type="region of interest" description="Disordered" evidence="1">
    <location>
        <begin position="24"/>
        <end position="141"/>
    </location>
</feature>
<keyword evidence="3" id="KW-1185">Reference proteome</keyword>
<feature type="compositionally biased region" description="Polar residues" evidence="1">
    <location>
        <begin position="38"/>
        <end position="55"/>
    </location>
</feature>
<accession>A0ABD0PW19</accession>
<reference evidence="2 3" key="1">
    <citation type="submission" date="2024-05" db="EMBL/GenBank/DDBJ databases">
        <title>Genome sequencing and assembly of Indian major carp, Cirrhinus mrigala (Hamilton, 1822).</title>
        <authorList>
            <person name="Mohindra V."/>
            <person name="Chowdhury L.M."/>
            <person name="Lal K."/>
            <person name="Jena J.K."/>
        </authorList>
    </citation>
    <scope>NUCLEOTIDE SEQUENCE [LARGE SCALE GENOMIC DNA]</scope>
    <source>
        <strain evidence="2">CM1030</strain>
        <tissue evidence="2">Blood</tissue>
    </source>
</reference>
<feature type="compositionally biased region" description="Basic and acidic residues" evidence="1">
    <location>
        <begin position="74"/>
        <end position="89"/>
    </location>
</feature>
<feature type="compositionally biased region" description="Polar residues" evidence="1">
    <location>
        <begin position="132"/>
        <end position="141"/>
    </location>
</feature>
<dbReference type="Proteomes" id="UP001529510">
    <property type="component" value="Unassembled WGS sequence"/>
</dbReference>
<evidence type="ECO:0000313" key="2">
    <source>
        <dbReference type="EMBL" id="KAL0178117.1"/>
    </source>
</evidence>
<proteinExistence type="predicted"/>
<gene>
    <name evidence="2" type="ORF">M9458_027011</name>
</gene>
<feature type="non-terminal residue" evidence="2">
    <location>
        <position position="141"/>
    </location>
</feature>
<feature type="compositionally biased region" description="Low complexity" evidence="1">
    <location>
        <begin position="100"/>
        <end position="122"/>
    </location>
</feature>
<feature type="non-terminal residue" evidence="2">
    <location>
        <position position="1"/>
    </location>
</feature>
<feature type="compositionally biased region" description="Pro residues" evidence="1">
    <location>
        <begin position="90"/>
        <end position="99"/>
    </location>
</feature>
<evidence type="ECO:0000313" key="3">
    <source>
        <dbReference type="Proteomes" id="UP001529510"/>
    </source>
</evidence>
<evidence type="ECO:0000256" key="1">
    <source>
        <dbReference type="SAM" id="MobiDB-lite"/>
    </source>
</evidence>
<feature type="compositionally biased region" description="Basic and acidic residues" evidence="1">
    <location>
        <begin position="24"/>
        <end position="36"/>
    </location>
</feature>
<comment type="caution">
    <text evidence="2">The sequence shown here is derived from an EMBL/GenBank/DDBJ whole genome shotgun (WGS) entry which is preliminary data.</text>
</comment>
<sequence length="141" mass="14856">SLDLHARTVAPDFSELLKKRAIEMGLKKDVSPEKTQEIPLTQPKQDTGPADTTISAPPPLPPPLPPRPSSGEAGEPKPHAIMGEGHETKSPPPTPPPTPSTAKVTTTNTEPTPAAPETTVTPHQQESKDDTISTNHVSACT</sequence>
<organism evidence="2 3">
    <name type="scientific">Cirrhinus mrigala</name>
    <name type="common">Mrigala</name>
    <dbReference type="NCBI Taxonomy" id="683832"/>
    <lineage>
        <taxon>Eukaryota</taxon>
        <taxon>Metazoa</taxon>
        <taxon>Chordata</taxon>
        <taxon>Craniata</taxon>
        <taxon>Vertebrata</taxon>
        <taxon>Euteleostomi</taxon>
        <taxon>Actinopterygii</taxon>
        <taxon>Neopterygii</taxon>
        <taxon>Teleostei</taxon>
        <taxon>Ostariophysi</taxon>
        <taxon>Cypriniformes</taxon>
        <taxon>Cyprinidae</taxon>
        <taxon>Labeoninae</taxon>
        <taxon>Labeonini</taxon>
        <taxon>Cirrhinus</taxon>
    </lineage>
</organism>
<dbReference type="AlphaFoldDB" id="A0ABD0PW19"/>